<dbReference type="GO" id="GO:0045944">
    <property type="term" value="P:positive regulation of transcription by RNA polymerase II"/>
    <property type="evidence" value="ECO:0007669"/>
    <property type="project" value="UniProtKB-ARBA"/>
</dbReference>
<proteinExistence type="predicted"/>
<dbReference type="GO" id="GO:0000981">
    <property type="term" value="F:DNA-binding transcription factor activity, RNA polymerase II-specific"/>
    <property type="evidence" value="ECO:0007669"/>
    <property type="project" value="InterPro"/>
</dbReference>
<keyword evidence="3" id="KW-0539">Nucleus</keyword>
<keyword evidence="7" id="KW-1185">Reference proteome</keyword>
<keyword evidence="2" id="KW-0862">Zinc</keyword>
<feature type="compositionally biased region" description="Polar residues" evidence="4">
    <location>
        <begin position="76"/>
        <end position="89"/>
    </location>
</feature>
<dbReference type="Pfam" id="PF00172">
    <property type="entry name" value="Zn_clus"/>
    <property type="match status" value="1"/>
</dbReference>
<dbReference type="Pfam" id="PF04082">
    <property type="entry name" value="Fungal_trans"/>
    <property type="match status" value="1"/>
</dbReference>
<dbReference type="InterPro" id="IPR007219">
    <property type="entry name" value="XnlR_reg_dom"/>
</dbReference>
<dbReference type="InterPro" id="IPR001138">
    <property type="entry name" value="Zn2Cys6_DnaBD"/>
</dbReference>
<dbReference type="CDD" id="cd12148">
    <property type="entry name" value="fungal_TF_MHR"/>
    <property type="match status" value="1"/>
</dbReference>
<accession>A0A8J2X531</accession>
<reference evidence="7" key="1">
    <citation type="journal article" date="2013" name="Genome Announc.">
        <title>Genome sequence of the food spoilage yeast Zygosaccharomyces bailii CLIB 213(T).</title>
        <authorList>
            <person name="Galeote V."/>
            <person name="Bigey F."/>
            <person name="Devillers H."/>
            <person name="Neuveglise C."/>
            <person name="Dequin S."/>
        </authorList>
    </citation>
    <scope>NUCLEOTIDE SEQUENCE [LARGE SCALE GENOMIC DNA]</scope>
    <source>
        <strain evidence="7">CLIB 213 / ATCC 58445 / CBS 680 / CCRC 21525 / NBRC 1098 / NCYC 1416 / NRRL Y-2227</strain>
    </source>
</reference>
<protein>
    <submittedName>
        <fullName evidence="6">ZYBA0S13-00474g1_1</fullName>
    </submittedName>
</protein>
<gene>
    <name evidence="6" type="ORF">BN860_00474g</name>
</gene>
<dbReference type="GO" id="GO:0006351">
    <property type="term" value="P:DNA-templated transcription"/>
    <property type="evidence" value="ECO:0007669"/>
    <property type="project" value="InterPro"/>
</dbReference>
<name>A0A8J2X531_ZYGB2</name>
<dbReference type="InterPro" id="IPR050987">
    <property type="entry name" value="AtrR-like"/>
</dbReference>
<evidence type="ECO:0000256" key="1">
    <source>
        <dbReference type="ARBA" id="ARBA00022723"/>
    </source>
</evidence>
<dbReference type="InterPro" id="IPR036864">
    <property type="entry name" value="Zn2-C6_fun-type_DNA-bd_sf"/>
</dbReference>
<organism evidence="6 7">
    <name type="scientific">Zygosaccharomyces bailii (strain CLIB 213 / ATCC 58445 / CBS 680 / BCRC 21525 / NBRC 1098 / NCYC 1416 / NRRL Y-2227)</name>
    <dbReference type="NCBI Taxonomy" id="1333698"/>
    <lineage>
        <taxon>Eukaryota</taxon>
        <taxon>Fungi</taxon>
        <taxon>Dikarya</taxon>
        <taxon>Ascomycota</taxon>
        <taxon>Saccharomycotina</taxon>
        <taxon>Saccharomycetes</taxon>
        <taxon>Saccharomycetales</taxon>
        <taxon>Saccharomycetaceae</taxon>
        <taxon>Zygosaccharomyces</taxon>
    </lineage>
</organism>
<evidence type="ECO:0000313" key="6">
    <source>
        <dbReference type="EMBL" id="CDF91654.1"/>
    </source>
</evidence>
<feature type="domain" description="Zn(2)-C6 fungal-type" evidence="5">
    <location>
        <begin position="9"/>
        <end position="40"/>
    </location>
</feature>
<dbReference type="CDD" id="cd00067">
    <property type="entry name" value="GAL4"/>
    <property type="match status" value="1"/>
</dbReference>
<evidence type="ECO:0000256" key="4">
    <source>
        <dbReference type="SAM" id="MobiDB-lite"/>
    </source>
</evidence>
<evidence type="ECO:0000313" key="7">
    <source>
        <dbReference type="Proteomes" id="UP000019375"/>
    </source>
</evidence>
<dbReference type="EMBL" id="HG316466">
    <property type="protein sequence ID" value="CDF91654.1"/>
    <property type="molecule type" value="Genomic_DNA"/>
</dbReference>
<dbReference type="OrthoDB" id="3364175at2759"/>
<feature type="compositionally biased region" description="Acidic residues" evidence="4">
    <location>
        <begin position="91"/>
        <end position="105"/>
    </location>
</feature>
<dbReference type="PROSITE" id="PS50048">
    <property type="entry name" value="ZN2_CY6_FUNGAL_2"/>
    <property type="match status" value="1"/>
</dbReference>
<sequence length="653" mass="74993">MSDKKSKKACEVCKRRKKRCSGGRPCDYCIKIDKQLACTYRVKVSSKTVKVTEKYLVNLKSKIKDLELQLATRSNCHPNDVSTNDNPLVSSEDDEEDRDGMDDPSEGNNYYRLGNSACGKFLLRIKDSLGKSCQLRGDVRPSVIETISLETSPNMALIEQIVRENCPSPSEAKNWILAASNVIGADYMYIEPDYEKSVLDELIWTSDSHNADFVKYATEVTRFFTYLALGCLFNKDRSPEKTRSKFPGLQYFETALRLQSELLKVYDMMANTSLVQSFLYVAYYALSLDKPEFAYLTIGSAIRMVFTLNYHKKTTTFTENRVFWLCFVYDRLVSVRFGFPLMINELDIDVSLLNEPTISSQETLIDSCHFNWQVKLANIITQTLRKIYTRNSFSFIHNCYTVLKELKYWLDSLPNDLKVDMDNFSTKQPRSTINLHINYNYTIIITTRPVFLYVFNKVADSEQKAEELFPKKLLNTITTLLESSVQAAQIQSFILTKLYFEGRMVSTSFLDCHYIFNATIILIFAAFCQSRPNYAIFFGCDINTLFERVQVNLRVLQSISQYNIAACNFNKQLTEIIELISSTNVHIPQEHPFPNPSVGKESDAQLAVPPLDPGIDLDLARKFDLSRILHDIGDNSSELFPFDNEDFLKYSFF</sequence>
<dbReference type="GO" id="GO:0003677">
    <property type="term" value="F:DNA binding"/>
    <property type="evidence" value="ECO:0007669"/>
    <property type="project" value="InterPro"/>
</dbReference>
<evidence type="ECO:0000256" key="3">
    <source>
        <dbReference type="ARBA" id="ARBA00023242"/>
    </source>
</evidence>
<dbReference type="PROSITE" id="PS00463">
    <property type="entry name" value="ZN2_CY6_FUNGAL_1"/>
    <property type="match status" value="1"/>
</dbReference>
<dbReference type="SMART" id="SM00906">
    <property type="entry name" value="Fungal_trans"/>
    <property type="match status" value="1"/>
</dbReference>
<dbReference type="SUPFAM" id="SSF57701">
    <property type="entry name" value="Zn2/Cys6 DNA-binding domain"/>
    <property type="match status" value="1"/>
</dbReference>
<evidence type="ECO:0000256" key="2">
    <source>
        <dbReference type="ARBA" id="ARBA00022833"/>
    </source>
</evidence>
<dbReference type="GO" id="GO:0008270">
    <property type="term" value="F:zinc ion binding"/>
    <property type="evidence" value="ECO:0007669"/>
    <property type="project" value="InterPro"/>
</dbReference>
<dbReference type="Gene3D" id="4.10.240.10">
    <property type="entry name" value="Zn(2)-C6 fungal-type DNA-binding domain"/>
    <property type="match status" value="1"/>
</dbReference>
<evidence type="ECO:0000259" key="5">
    <source>
        <dbReference type="PROSITE" id="PS50048"/>
    </source>
</evidence>
<keyword evidence="1" id="KW-0479">Metal-binding</keyword>
<feature type="region of interest" description="Disordered" evidence="4">
    <location>
        <begin position="76"/>
        <end position="108"/>
    </location>
</feature>
<dbReference type="PANTHER" id="PTHR46910:SF39">
    <property type="entry name" value="ZN(II)2CYS6 TRANSCRIPTION FACTOR (EUROFUNG)"/>
    <property type="match status" value="1"/>
</dbReference>
<dbReference type="AlphaFoldDB" id="A0A8J2X531"/>
<dbReference type="PANTHER" id="PTHR46910">
    <property type="entry name" value="TRANSCRIPTION FACTOR PDR1"/>
    <property type="match status" value="1"/>
</dbReference>
<dbReference type="Proteomes" id="UP000019375">
    <property type="component" value="Unassembled WGS sequence"/>
</dbReference>
<dbReference type="SMART" id="SM00066">
    <property type="entry name" value="GAL4"/>
    <property type="match status" value="1"/>
</dbReference>